<reference evidence="1" key="1">
    <citation type="submission" date="2022-11" db="EMBL/GenBank/DDBJ databases">
        <authorList>
            <person name="Graham C."/>
            <person name="Newman J.D."/>
        </authorList>
    </citation>
    <scope>NUCLEOTIDE SEQUENCE</scope>
    <source>
        <strain evidence="1">DSM 19486</strain>
    </source>
</reference>
<name>A0A9X3DF46_9SPHI</name>
<dbReference type="EMBL" id="JAPJUH010000003">
    <property type="protein sequence ID" value="MCX3264990.1"/>
    <property type="molecule type" value="Genomic_DNA"/>
</dbReference>
<proteinExistence type="predicted"/>
<gene>
    <name evidence="1" type="ORF">OQZ29_09550</name>
</gene>
<dbReference type="AlphaFoldDB" id="A0A9X3DF46"/>
<evidence type="ECO:0000313" key="1">
    <source>
        <dbReference type="EMBL" id="MCX3264990.1"/>
    </source>
</evidence>
<accession>A0A9X3DF46</accession>
<dbReference type="RefSeq" id="WP_266269043.1">
    <property type="nucleotide sequence ID" value="NZ_JAPJUH010000003.1"/>
</dbReference>
<organism evidence="1 2">
    <name type="scientific">Pedobacter agri</name>
    <dbReference type="NCBI Taxonomy" id="454586"/>
    <lineage>
        <taxon>Bacteria</taxon>
        <taxon>Pseudomonadati</taxon>
        <taxon>Bacteroidota</taxon>
        <taxon>Sphingobacteriia</taxon>
        <taxon>Sphingobacteriales</taxon>
        <taxon>Sphingobacteriaceae</taxon>
        <taxon>Pedobacter</taxon>
    </lineage>
</organism>
<dbReference type="Proteomes" id="UP001142592">
    <property type="component" value="Unassembled WGS sequence"/>
</dbReference>
<sequence length="236" mass="26475">MKAGLKIFRCQISFWFSLGFSLGLVGMVSPAVFAQRLVYDAGHFNIITENAFVRTSAALTHQSYLEKIENSLNHINLNVGSVVTAQELIYTGLSNVNGALRNGLMLKSMFSTCDQIISFSNAMVEMGRKEPYLLLFAEDMAREVALRSGRLISEVGDFVLKQGGNVLMDYNARDELLKRISDELHIISGLCYGAWRAMYWTGQRGIIRSLNPFAGFINSDQRIVEEILLKAKYLKK</sequence>
<protein>
    <submittedName>
        <fullName evidence="1">Uncharacterized protein</fullName>
    </submittedName>
</protein>
<keyword evidence="2" id="KW-1185">Reference proteome</keyword>
<evidence type="ECO:0000313" key="2">
    <source>
        <dbReference type="Proteomes" id="UP001142592"/>
    </source>
</evidence>
<comment type="caution">
    <text evidence="1">The sequence shown here is derived from an EMBL/GenBank/DDBJ whole genome shotgun (WGS) entry which is preliminary data.</text>
</comment>